<comment type="caution">
    <text evidence="4">The sequence shown here is derived from an EMBL/GenBank/DDBJ whole genome shotgun (WGS) entry which is preliminary data.</text>
</comment>
<feature type="signal peptide" evidence="2">
    <location>
        <begin position="1"/>
        <end position="32"/>
    </location>
</feature>
<feature type="domain" description="Polysaccharide lyase 14" evidence="3">
    <location>
        <begin position="88"/>
        <end position="279"/>
    </location>
</feature>
<evidence type="ECO:0000256" key="1">
    <source>
        <dbReference type="SAM" id="MobiDB-lite"/>
    </source>
</evidence>
<dbReference type="InterPro" id="IPR048958">
    <property type="entry name" value="Polysacc_lyase_14"/>
</dbReference>
<gene>
    <name evidence="4" type="ORF">ACFSCY_38840</name>
</gene>
<dbReference type="PROSITE" id="PS51257">
    <property type="entry name" value="PROKAR_LIPOPROTEIN"/>
    <property type="match status" value="1"/>
</dbReference>
<accession>A0ABW4FXX2</accession>
<dbReference type="Proteomes" id="UP001597145">
    <property type="component" value="Unassembled WGS sequence"/>
</dbReference>
<evidence type="ECO:0000256" key="2">
    <source>
        <dbReference type="SAM" id="SignalP"/>
    </source>
</evidence>
<evidence type="ECO:0000259" key="3">
    <source>
        <dbReference type="Pfam" id="PF21294"/>
    </source>
</evidence>
<dbReference type="Gene3D" id="2.60.120.200">
    <property type="match status" value="1"/>
</dbReference>
<protein>
    <submittedName>
        <fullName evidence="4">Polysaccharide lyase</fullName>
    </submittedName>
</protein>
<keyword evidence="5" id="KW-1185">Reference proteome</keyword>
<feature type="region of interest" description="Disordered" evidence="1">
    <location>
        <begin position="283"/>
        <end position="309"/>
    </location>
</feature>
<dbReference type="PANTHER" id="PTHR40124:SF1">
    <property type="entry name" value="DISAGGREGATASE RELATED REPEAT PROTEIN"/>
    <property type="match status" value="1"/>
</dbReference>
<name>A0ABW4FXX2_9PSEU</name>
<dbReference type="EMBL" id="JBHUCP010000064">
    <property type="protein sequence ID" value="MFD1535375.1"/>
    <property type="molecule type" value="Genomic_DNA"/>
</dbReference>
<evidence type="ECO:0000313" key="5">
    <source>
        <dbReference type="Proteomes" id="UP001597145"/>
    </source>
</evidence>
<sequence length="309" mass="32562">MNVTRAKRQALARRAATAVLGVLIVGAAGCSAEPPVGDAQPGGSVSAVGPGIEPADLERFLGGGLRFSSDGDFGLDIAQLVTDPEAPGGTLLRVPYPAGSASRGTDGPEGGMQAYMQLPEPVDVLDLSYQVRFPADFDFVKGGKLPGLYGGTVTSGKRIPDGTNGFSTRYMWRADGDGEVYAYLPTSEEHGTSLGRGCWMFDSGSWNTIRQRVQLNTPGERDGRITVWQDDQLVLDRPGLEFRTTDELRIDGLFFSTFFGGDDSSWASPVDQHADYAAFTLAPGTDALPPGGPDAADRDDSDCGTTGAS</sequence>
<proteinExistence type="predicted"/>
<dbReference type="PANTHER" id="PTHR40124">
    <property type="match status" value="1"/>
</dbReference>
<dbReference type="RefSeq" id="WP_343969232.1">
    <property type="nucleotide sequence ID" value="NZ_BAAAJG010000001.1"/>
</dbReference>
<organism evidence="4 5">
    <name type="scientific">Pseudonocardia aurantiaca</name>
    <dbReference type="NCBI Taxonomy" id="75290"/>
    <lineage>
        <taxon>Bacteria</taxon>
        <taxon>Bacillati</taxon>
        <taxon>Actinomycetota</taxon>
        <taxon>Actinomycetes</taxon>
        <taxon>Pseudonocardiales</taxon>
        <taxon>Pseudonocardiaceae</taxon>
        <taxon>Pseudonocardia</taxon>
    </lineage>
</organism>
<evidence type="ECO:0000313" key="4">
    <source>
        <dbReference type="EMBL" id="MFD1535375.1"/>
    </source>
</evidence>
<feature type="chain" id="PRO_5046951580" evidence="2">
    <location>
        <begin position="33"/>
        <end position="309"/>
    </location>
</feature>
<reference evidence="5" key="1">
    <citation type="journal article" date="2019" name="Int. J. Syst. Evol. Microbiol.">
        <title>The Global Catalogue of Microorganisms (GCM) 10K type strain sequencing project: providing services to taxonomists for standard genome sequencing and annotation.</title>
        <authorList>
            <consortium name="The Broad Institute Genomics Platform"/>
            <consortium name="The Broad Institute Genome Sequencing Center for Infectious Disease"/>
            <person name="Wu L."/>
            <person name="Ma J."/>
        </authorList>
    </citation>
    <scope>NUCLEOTIDE SEQUENCE [LARGE SCALE GENOMIC DNA]</scope>
    <source>
        <strain evidence="5">JCM 12165</strain>
    </source>
</reference>
<keyword evidence="4" id="KW-0456">Lyase</keyword>
<keyword evidence="2" id="KW-0732">Signal</keyword>
<dbReference type="Pfam" id="PF21294">
    <property type="entry name" value="Polysacc_lyase_14"/>
    <property type="match status" value="1"/>
</dbReference>
<dbReference type="GO" id="GO:0016829">
    <property type="term" value="F:lyase activity"/>
    <property type="evidence" value="ECO:0007669"/>
    <property type="project" value="UniProtKB-KW"/>
</dbReference>